<dbReference type="InterPro" id="IPR011044">
    <property type="entry name" value="Quino_amine_DH_bsu"/>
</dbReference>
<dbReference type="RefSeq" id="XP_005818960.1">
    <property type="nucleotide sequence ID" value="XM_005818903.1"/>
</dbReference>
<dbReference type="EMBL" id="JH993221">
    <property type="protein sequence ID" value="EKX31980.1"/>
    <property type="molecule type" value="Genomic_DNA"/>
</dbReference>
<dbReference type="Proteomes" id="UP000011087">
    <property type="component" value="Unassembled WGS sequence"/>
</dbReference>
<reference evidence="3" key="2">
    <citation type="submission" date="2012-11" db="EMBL/GenBank/DDBJ databases">
        <authorList>
            <person name="Kuo A."/>
            <person name="Curtis B.A."/>
            <person name="Tanifuji G."/>
            <person name="Burki F."/>
            <person name="Gruber A."/>
            <person name="Irimia M."/>
            <person name="Maruyama S."/>
            <person name="Arias M.C."/>
            <person name="Ball S.G."/>
            <person name="Gile G.H."/>
            <person name="Hirakawa Y."/>
            <person name="Hopkins J.F."/>
            <person name="Rensing S.A."/>
            <person name="Schmutz J."/>
            <person name="Symeonidi A."/>
            <person name="Elias M."/>
            <person name="Eveleigh R.J."/>
            <person name="Herman E.K."/>
            <person name="Klute M.J."/>
            <person name="Nakayama T."/>
            <person name="Obornik M."/>
            <person name="Reyes-Prieto A."/>
            <person name="Armbrust E.V."/>
            <person name="Aves S.J."/>
            <person name="Beiko R.G."/>
            <person name="Coutinho P."/>
            <person name="Dacks J.B."/>
            <person name="Durnford D.G."/>
            <person name="Fast N.M."/>
            <person name="Green B.R."/>
            <person name="Grisdale C."/>
            <person name="Hempe F."/>
            <person name="Henrissat B."/>
            <person name="Hoppner M.P."/>
            <person name="Ishida K.-I."/>
            <person name="Kim E."/>
            <person name="Koreny L."/>
            <person name="Kroth P.G."/>
            <person name="Liu Y."/>
            <person name="Malik S.-B."/>
            <person name="Maier U.G."/>
            <person name="McRose D."/>
            <person name="Mock T."/>
            <person name="Neilson J.A."/>
            <person name="Onodera N.T."/>
            <person name="Poole A.M."/>
            <person name="Pritham E.J."/>
            <person name="Richards T.A."/>
            <person name="Rocap G."/>
            <person name="Roy S.W."/>
            <person name="Sarai C."/>
            <person name="Schaack S."/>
            <person name="Shirato S."/>
            <person name="Slamovits C.H."/>
            <person name="Spencer D.F."/>
            <person name="Suzuki S."/>
            <person name="Worden A.Z."/>
            <person name="Zauner S."/>
            <person name="Barry K."/>
            <person name="Bell C."/>
            <person name="Bharti A.K."/>
            <person name="Crow J.A."/>
            <person name="Grimwood J."/>
            <person name="Kramer R."/>
            <person name="Lindquist E."/>
            <person name="Lucas S."/>
            <person name="Salamov A."/>
            <person name="McFadden G.I."/>
            <person name="Lane C.E."/>
            <person name="Keeling P.J."/>
            <person name="Gray M.W."/>
            <person name="Grigoriev I.V."/>
            <person name="Archibald J.M."/>
        </authorList>
    </citation>
    <scope>NUCLEOTIDE SEQUENCE</scope>
    <source>
        <strain evidence="3">CCMP2712</strain>
    </source>
</reference>
<sequence>MDGDILMSYQGKGEQALREPTAFALSRCRSKLLVADRFGGSGMIAQERVVMFRVKTGSMLKTIRLPGNASAERGFICSACSRKILVLDHACRTLLVISVEDARLLARVRLDGLGLAQTDVVSLVASDTGEMFLAHWDSNATSKIFKIACSSGTDELWTLELPPVWTVSVASHLRGQRLMARPSMFVGRLASAFVWWLSEDGKMTCCQRGGSKSEASLPVEIAQALCTRKPTGCRLHSVALDEKNAWCAMTSSHDDVVVVWRVVLGSNMPWSLARVLCIGVYKSDASCPLSKLPHERQFVCPLLEKIIRMYQQL</sequence>
<accession>L1I7Z1</accession>
<dbReference type="EnsemblProtists" id="EKX31980">
    <property type="protein sequence ID" value="EKX31980"/>
    <property type="gene ID" value="GUITHDRAFT_121853"/>
</dbReference>
<dbReference type="AlphaFoldDB" id="L1I7Z1"/>
<dbReference type="KEGG" id="gtt:GUITHDRAFT_121853"/>
<reference evidence="1 3" key="1">
    <citation type="journal article" date="2012" name="Nature">
        <title>Algal genomes reveal evolutionary mosaicism and the fate of nucleomorphs.</title>
        <authorList>
            <consortium name="DOE Joint Genome Institute"/>
            <person name="Curtis B.A."/>
            <person name="Tanifuji G."/>
            <person name="Burki F."/>
            <person name="Gruber A."/>
            <person name="Irimia M."/>
            <person name="Maruyama S."/>
            <person name="Arias M.C."/>
            <person name="Ball S.G."/>
            <person name="Gile G.H."/>
            <person name="Hirakawa Y."/>
            <person name="Hopkins J.F."/>
            <person name="Kuo A."/>
            <person name="Rensing S.A."/>
            <person name="Schmutz J."/>
            <person name="Symeonidi A."/>
            <person name="Elias M."/>
            <person name="Eveleigh R.J."/>
            <person name="Herman E.K."/>
            <person name="Klute M.J."/>
            <person name="Nakayama T."/>
            <person name="Obornik M."/>
            <person name="Reyes-Prieto A."/>
            <person name="Armbrust E.V."/>
            <person name="Aves S.J."/>
            <person name="Beiko R.G."/>
            <person name="Coutinho P."/>
            <person name="Dacks J.B."/>
            <person name="Durnford D.G."/>
            <person name="Fast N.M."/>
            <person name="Green B.R."/>
            <person name="Grisdale C.J."/>
            <person name="Hempel F."/>
            <person name="Henrissat B."/>
            <person name="Hoppner M.P."/>
            <person name="Ishida K."/>
            <person name="Kim E."/>
            <person name="Koreny L."/>
            <person name="Kroth P.G."/>
            <person name="Liu Y."/>
            <person name="Malik S.B."/>
            <person name="Maier U.G."/>
            <person name="McRose D."/>
            <person name="Mock T."/>
            <person name="Neilson J.A."/>
            <person name="Onodera N.T."/>
            <person name="Poole A.M."/>
            <person name="Pritham E.J."/>
            <person name="Richards T.A."/>
            <person name="Rocap G."/>
            <person name="Roy S.W."/>
            <person name="Sarai C."/>
            <person name="Schaack S."/>
            <person name="Shirato S."/>
            <person name="Slamovits C.H."/>
            <person name="Spencer D.F."/>
            <person name="Suzuki S."/>
            <person name="Worden A.Z."/>
            <person name="Zauner S."/>
            <person name="Barry K."/>
            <person name="Bell C."/>
            <person name="Bharti A.K."/>
            <person name="Crow J.A."/>
            <person name="Grimwood J."/>
            <person name="Kramer R."/>
            <person name="Lindquist E."/>
            <person name="Lucas S."/>
            <person name="Salamov A."/>
            <person name="McFadden G.I."/>
            <person name="Lane C.E."/>
            <person name="Keeling P.J."/>
            <person name="Gray M.W."/>
            <person name="Grigoriev I.V."/>
            <person name="Archibald J.M."/>
        </authorList>
    </citation>
    <scope>NUCLEOTIDE SEQUENCE</scope>
    <source>
        <strain evidence="1 3">CCMP2712</strain>
    </source>
</reference>
<evidence type="ECO:0000313" key="2">
    <source>
        <dbReference type="EnsemblProtists" id="EKX31980"/>
    </source>
</evidence>
<organism evidence="1">
    <name type="scientific">Guillardia theta (strain CCMP2712)</name>
    <name type="common">Cryptophyte</name>
    <dbReference type="NCBI Taxonomy" id="905079"/>
    <lineage>
        <taxon>Eukaryota</taxon>
        <taxon>Cryptophyceae</taxon>
        <taxon>Pyrenomonadales</taxon>
        <taxon>Geminigeraceae</taxon>
        <taxon>Guillardia</taxon>
    </lineage>
</organism>
<dbReference type="SUPFAM" id="SSF50969">
    <property type="entry name" value="YVTN repeat-like/Quinoprotein amine dehydrogenase"/>
    <property type="match status" value="1"/>
</dbReference>
<dbReference type="GeneID" id="17288713"/>
<evidence type="ECO:0000313" key="1">
    <source>
        <dbReference type="EMBL" id="EKX31980.1"/>
    </source>
</evidence>
<gene>
    <name evidence="1" type="ORF">GUITHDRAFT_121853</name>
</gene>
<protein>
    <submittedName>
        <fullName evidence="1 2">Uncharacterized protein</fullName>
    </submittedName>
</protein>
<dbReference type="HOGENOM" id="CLU_889801_0_0_1"/>
<proteinExistence type="predicted"/>
<reference evidence="2" key="3">
    <citation type="submission" date="2015-06" db="UniProtKB">
        <authorList>
            <consortium name="EnsemblProtists"/>
        </authorList>
    </citation>
    <scope>IDENTIFICATION</scope>
</reference>
<name>L1I7Z1_GUITC</name>
<keyword evidence="3" id="KW-1185">Reference proteome</keyword>
<evidence type="ECO:0000313" key="3">
    <source>
        <dbReference type="Proteomes" id="UP000011087"/>
    </source>
</evidence>
<dbReference type="PaxDb" id="55529-EKX31980"/>